<dbReference type="InterPro" id="IPR003859">
    <property type="entry name" value="Galactosyl_T"/>
</dbReference>
<accession>A0A183JRZ2</accession>
<dbReference type="PRINTS" id="PR02050">
    <property type="entry name" value="B14GALTRFASE"/>
</dbReference>
<dbReference type="GO" id="GO:0005975">
    <property type="term" value="P:carbohydrate metabolic process"/>
    <property type="evidence" value="ECO:0007669"/>
    <property type="project" value="InterPro"/>
</dbReference>
<dbReference type="InterPro" id="IPR027791">
    <property type="entry name" value="Galactosyl_T_C"/>
</dbReference>
<evidence type="ECO:0000259" key="2">
    <source>
        <dbReference type="Pfam" id="PF02709"/>
    </source>
</evidence>
<dbReference type="GO" id="GO:0046525">
    <property type="term" value="F:xylosylprotein 4-beta-galactosyltransferase activity"/>
    <property type="evidence" value="ECO:0007669"/>
    <property type="project" value="TreeGrafter"/>
</dbReference>
<evidence type="ECO:0000313" key="4">
    <source>
        <dbReference type="Proteomes" id="UP000279833"/>
    </source>
</evidence>
<organism evidence="5">
    <name type="scientific">Schistosoma curassoni</name>
    <dbReference type="NCBI Taxonomy" id="6186"/>
    <lineage>
        <taxon>Eukaryota</taxon>
        <taxon>Metazoa</taxon>
        <taxon>Spiralia</taxon>
        <taxon>Lophotrochozoa</taxon>
        <taxon>Platyhelminthes</taxon>
        <taxon>Trematoda</taxon>
        <taxon>Digenea</taxon>
        <taxon>Strigeidida</taxon>
        <taxon>Schistosomatoidea</taxon>
        <taxon>Schistosomatidae</taxon>
        <taxon>Schistosoma</taxon>
    </lineage>
</organism>
<gene>
    <name evidence="3" type="ORF">SCUD_LOCUS5481</name>
</gene>
<evidence type="ECO:0000313" key="3">
    <source>
        <dbReference type="EMBL" id="VDO96108.1"/>
    </source>
</evidence>
<name>A0A183JRZ2_9TREM</name>
<dbReference type="SUPFAM" id="SSF53448">
    <property type="entry name" value="Nucleotide-diphospho-sugar transferases"/>
    <property type="match status" value="1"/>
</dbReference>
<reference evidence="3 4" key="2">
    <citation type="submission" date="2018-11" db="EMBL/GenBank/DDBJ databases">
        <authorList>
            <consortium name="Pathogen Informatics"/>
        </authorList>
    </citation>
    <scope>NUCLEOTIDE SEQUENCE [LARGE SCALE GENOMIC DNA]</scope>
    <source>
        <strain evidence="3">Dakar</strain>
        <strain evidence="4">Dakar, Senegal</strain>
    </source>
</reference>
<protein>
    <submittedName>
        <fullName evidence="5">Glyco_transf_7C domain-containing protein</fullName>
    </submittedName>
</protein>
<dbReference type="EMBL" id="UZAK01009101">
    <property type="protein sequence ID" value="VDO96108.1"/>
    <property type="molecule type" value="Genomic_DNA"/>
</dbReference>
<keyword evidence="1" id="KW-0808">Transferase</keyword>
<evidence type="ECO:0000256" key="1">
    <source>
        <dbReference type="ARBA" id="ARBA00022679"/>
    </source>
</evidence>
<dbReference type="InterPro" id="IPR029044">
    <property type="entry name" value="Nucleotide-diphossugar_trans"/>
</dbReference>
<sequence>MPSELGPIHLIPFYLHPRYYYFKEYAGGVLIIKRTQYSLVGGMSNSFWGWGREDDEFQIRLKSKGFKVIIIRIHIDINSHMNFFSG</sequence>
<dbReference type="GO" id="GO:0030166">
    <property type="term" value="P:proteoglycan biosynthetic process"/>
    <property type="evidence" value="ECO:0007669"/>
    <property type="project" value="TreeGrafter"/>
</dbReference>
<keyword evidence="4" id="KW-1185">Reference proteome</keyword>
<dbReference type="GO" id="GO:0005794">
    <property type="term" value="C:Golgi apparatus"/>
    <property type="evidence" value="ECO:0007669"/>
    <property type="project" value="TreeGrafter"/>
</dbReference>
<proteinExistence type="predicted"/>
<dbReference type="PANTHER" id="PTHR19300">
    <property type="entry name" value="BETA-1,4-GALACTOSYLTRANSFERASE"/>
    <property type="match status" value="1"/>
</dbReference>
<dbReference type="STRING" id="6186.A0A183JRZ2"/>
<dbReference type="Pfam" id="PF02709">
    <property type="entry name" value="Glyco_transf_7C"/>
    <property type="match status" value="1"/>
</dbReference>
<dbReference type="PANTHER" id="PTHR19300:SF30">
    <property type="entry name" value="BETA-1,4-GALACTOSYLTRANSFERASE 7"/>
    <property type="match status" value="1"/>
</dbReference>
<reference evidence="5" key="1">
    <citation type="submission" date="2016-06" db="UniProtKB">
        <authorList>
            <consortium name="WormBaseParasite"/>
        </authorList>
    </citation>
    <scope>IDENTIFICATION</scope>
</reference>
<dbReference type="Proteomes" id="UP000279833">
    <property type="component" value="Unassembled WGS sequence"/>
</dbReference>
<dbReference type="WBParaSite" id="SCUD_0000548101-mRNA-1">
    <property type="protein sequence ID" value="SCUD_0000548101-mRNA-1"/>
    <property type="gene ID" value="SCUD_0000548101"/>
</dbReference>
<evidence type="ECO:0000313" key="5">
    <source>
        <dbReference type="WBParaSite" id="SCUD_0000548101-mRNA-1"/>
    </source>
</evidence>
<dbReference type="AlphaFoldDB" id="A0A183JRZ2"/>
<feature type="domain" description="Galactosyltransferase C-terminal" evidence="2">
    <location>
        <begin position="19"/>
        <end position="76"/>
    </location>
</feature>
<dbReference type="Gene3D" id="3.90.550.10">
    <property type="entry name" value="Spore Coat Polysaccharide Biosynthesis Protein SpsA, Chain A"/>
    <property type="match status" value="1"/>
</dbReference>